<dbReference type="OrthoDB" id="1046782at2759"/>
<evidence type="ECO:0000313" key="3">
    <source>
        <dbReference type="Proteomes" id="UP000199727"/>
    </source>
</evidence>
<dbReference type="GO" id="GO:0006629">
    <property type="term" value="P:lipid metabolic process"/>
    <property type="evidence" value="ECO:0007669"/>
    <property type="project" value="InterPro"/>
</dbReference>
<feature type="domain" description="Phosphatidylinositol-specific phospholipase C X" evidence="1">
    <location>
        <begin position="131"/>
        <end position="270"/>
    </location>
</feature>
<evidence type="ECO:0000259" key="1">
    <source>
        <dbReference type="SMART" id="SM00148"/>
    </source>
</evidence>
<sequence>MIKEIISPRIEIRSAVFASSGSSVSFRSSSKNGRYLIDLEDAPLKGEKLALAFSGPIGAGEIAVKVTPGRTLRKRGWERIEVKTWVTKSENQDLGYSAYQLLKEAPSGGNNHFIIIFSNSDTANFMSFIPDDTPLGKLTLPGTHQSCALYGFPISQCQQPSTPIGQQLLDGVRFLDVRLRVVDDQLLIYHGPFSQQSSLPVLLDALQFFLSSHPTETIILCLKEESPPFHASFSALVYAAFKNRLERFWFLEERIPKLGEVRGKGMLMTRFNRDKDTENQWPDGMGIHPSRWPDSRIGGFDWNCGGTQVRTQDWYRVKTFLEIPKKFQVIVRYLEPTLQPSPTYSPPFTLCYTTASYFPLSLPTIIAKGFGWPNWGLGIEGINARMCRVLLEWMADGKRVRGCVPMDFYRQCAGKEGLAALLVQMNFMEW</sequence>
<dbReference type="AlphaFoldDB" id="A0A854QGV2"/>
<dbReference type="InterPro" id="IPR051057">
    <property type="entry name" value="PI-PLC_domain"/>
</dbReference>
<dbReference type="EMBL" id="AMKT01000027">
    <property type="protein sequence ID" value="OXG25651.1"/>
    <property type="molecule type" value="Genomic_DNA"/>
</dbReference>
<dbReference type="GO" id="GO:0008081">
    <property type="term" value="F:phosphoric diester hydrolase activity"/>
    <property type="evidence" value="ECO:0007669"/>
    <property type="project" value="InterPro"/>
</dbReference>
<accession>A0A854QGV2</accession>
<dbReference type="PANTHER" id="PTHR13593:SF113">
    <property type="entry name" value="SI:DKEY-266F7.9"/>
    <property type="match status" value="1"/>
</dbReference>
<gene>
    <name evidence="2" type="ORF">C361_01611</name>
</gene>
<evidence type="ECO:0000313" key="2">
    <source>
        <dbReference type="EMBL" id="OXG25651.1"/>
    </source>
</evidence>
<dbReference type="PANTHER" id="PTHR13593">
    <property type="match status" value="1"/>
</dbReference>
<dbReference type="CDD" id="cd08586">
    <property type="entry name" value="PI-PLCc_BcPLC_like"/>
    <property type="match status" value="1"/>
</dbReference>
<reference evidence="2 3" key="1">
    <citation type="submission" date="2017-06" db="EMBL/GenBank/DDBJ databases">
        <title>Global population genomics of the pathogenic fungus Cryptococcus neoformans var. grubii.</title>
        <authorList>
            <person name="Cuomo C."/>
            <person name="Litvintseva A."/>
            <person name="Chen Y."/>
            <person name="Young S."/>
            <person name="Zeng Q."/>
            <person name="Chapman S."/>
            <person name="Gujja S."/>
            <person name="Saif S."/>
            <person name="Birren B."/>
        </authorList>
    </citation>
    <scope>NUCLEOTIDE SEQUENCE [LARGE SCALE GENOMIC DNA]</scope>
    <source>
        <strain evidence="2 3">Tu259-1</strain>
    </source>
</reference>
<name>A0A854QGV2_CRYNE</name>
<dbReference type="Pfam" id="PF00388">
    <property type="entry name" value="PI-PLC-X"/>
    <property type="match status" value="1"/>
</dbReference>
<comment type="caution">
    <text evidence="2">The sequence shown here is derived from an EMBL/GenBank/DDBJ whole genome shotgun (WGS) entry which is preliminary data.</text>
</comment>
<dbReference type="Gene3D" id="3.20.20.190">
    <property type="entry name" value="Phosphatidylinositol (PI) phosphodiesterase"/>
    <property type="match status" value="1"/>
</dbReference>
<dbReference type="InterPro" id="IPR017946">
    <property type="entry name" value="PLC-like_Pdiesterase_TIM-brl"/>
</dbReference>
<dbReference type="PROSITE" id="PS50007">
    <property type="entry name" value="PIPLC_X_DOMAIN"/>
    <property type="match status" value="1"/>
</dbReference>
<protein>
    <recommendedName>
        <fullName evidence="1">Phosphatidylinositol-specific phospholipase C X domain-containing protein</fullName>
    </recommendedName>
</protein>
<dbReference type="SMART" id="SM00148">
    <property type="entry name" value="PLCXc"/>
    <property type="match status" value="1"/>
</dbReference>
<dbReference type="Proteomes" id="UP000199727">
    <property type="component" value="Unassembled WGS sequence"/>
</dbReference>
<organism evidence="2 3">
    <name type="scientific">Cryptococcus neoformans Tu259-1</name>
    <dbReference type="NCBI Taxonomy" id="1230072"/>
    <lineage>
        <taxon>Eukaryota</taxon>
        <taxon>Fungi</taxon>
        <taxon>Dikarya</taxon>
        <taxon>Basidiomycota</taxon>
        <taxon>Agaricomycotina</taxon>
        <taxon>Tremellomycetes</taxon>
        <taxon>Tremellales</taxon>
        <taxon>Cryptococcaceae</taxon>
        <taxon>Cryptococcus</taxon>
        <taxon>Cryptococcus neoformans species complex</taxon>
    </lineage>
</organism>
<dbReference type="SUPFAM" id="SSF51695">
    <property type="entry name" value="PLC-like phosphodiesterases"/>
    <property type="match status" value="1"/>
</dbReference>
<proteinExistence type="predicted"/>
<dbReference type="InterPro" id="IPR000909">
    <property type="entry name" value="PLipase_C_PInositol-sp_X_dom"/>
</dbReference>